<name>A0ABS4XLU5_GLUPR</name>
<sequence length="199" mass="21947">MTARDWDSVAGDLARDRVVHAVNLRGHGLSSWPGDYSIEAMGRDVLGLLPVLGGSLDLVGHSLGGLVAARVARESRQVSRLVLEDVGLPHPRVPSFPARPDGPLDFDWAVVEQIRPQIDRPDPQWPQIFAGVSIPTMVIGGGTQSFVRADHVEQLGRLVADCRVHHLQTGHLVHATDPEGFVRLVREHLDYPWPRAERR</sequence>
<protein>
    <submittedName>
        <fullName evidence="3">Pimeloyl-ACP methyl ester carboxylesterase</fullName>
    </submittedName>
</protein>
<dbReference type="Proteomes" id="UP001195422">
    <property type="component" value="Unassembled WGS sequence"/>
</dbReference>
<dbReference type="EMBL" id="JAGIOJ010000001">
    <property type="protein sequence ID" value="MBP2397481.1"/>
    <property type="molecule type" value="Genomic_DNA"/>
</dbReference>
<comment type="caution">
    <text evidence="3">The sequence shown here is derived from an EMBL/GenBank/DDBJ whole genome shotgun (WGS) entry which is preliminary data.</text>
</comment>
<dbReference type="PANTHER" id="PTHR46118">
    <property type="entry name" value="PROTEIN ABHD11"/>
    <property type="match status" value="1"/>
</dbReference>
<accession>A0ABS4XLU5</accession>
<reference evidence="3 4" key="1">
    <citation type="submission" date="2021-03" db="EMBL/GenBank/DDBJ databases">
        <title>Sequencing the genomes of 1000 actinobacteria strains.</title>
        <authorList>
            <person name="Klenk H.-P."/>
        </authorList>
    </citation>
    <scope>NUCLEOTIDE SEQUENCE [LARGE SCALE GENOMIC DNA]</scope>
    <source>
        <strain evidence="3 4">DSM 20168</strain>
    </source>
</reference>
<evidence type="ECO:0000313" key="4">
    <source>
        <dbReference type="Proteomes" id="UP001195422"/>
    </source>
</evidence>
<dbReference type="Pfam" id="PF12697">
    <property type="entry name" value="Abhydrolase_6"/>
    <property type="match status" value="1"/>
</dbReference>
<dbReference type="InterPro" id="IPR000073">
    <property type="entry name" value="AB_hydrolase_1"/>
</dbReference>
<gene>
    <name evidence="3" type="ORF">JOF39_000562</name>
</gene>
<keyword evidence="1" id="KW-0378">Hydrolase</keyword>
<dbReference type="InterPro" id="IPR029058">
    <property type="entry name" value="AB_hydrolase_fold"/>
</dbReference>
<proteinExistence type="predicted"/>
<evidence type="ECO:0000313" key="3">
    <source>
        <dbReference type="EMBL" id="MBP2397481.1"/>
    </source>
</evidence>
<dbReference type="PANTHER" id="PTHR46118:SF4">
    <property type="entry name" value="PROTEIN ABHD11"/>
    <property type="match status" value="1"/>
</dbReference>
<keyword evidence="4" id="KW-1185">Reference proteome</keyword>
<evidence type="ECO:0000256" key="1">
    <source>
        <dbReference type="ARBA" id="ARBA00022801"/>
    </source>
</evidence>
<dbReference type="SUPFAM" id="SSF53474">
    <property type="entry name" value="alpha/beta-Hydrolases"/>
    <property type="match status" value="1"/>
</dbReference>
<feature type="domain" description="AB hydrolase-1" evidence="2">
    <location>
        <begin position="2"/>
        <end position="182"/>
    </location>
</feature>
<evidence type="ECO:0000259" key="2">
    <source>
        <dbReference type="Pfam" id="PF12697"/>
    </source>
</evidence>
<dbReference type="Gene3D" id="3.40.50.1820">
    <property type="entry name" value="alpha/beta hydrolase"/>
    <property type="match status" value="2"/>
</dbReference>
<organism evidence="3 4">
    <name type="scientific">Glutamicibacter protophormiae</name>
    <name type="common">Brevibacterium protophormiae</name>
    <dbReference type="NCBI Taxonomy" id="37930"/>
    <lineage>
        <taxon>Bacteria</taxon>
        <taxon>Bacillati</taxon>
        <taxon>Actinomycetota</taxon>
        <taxon>Actinomycetes</taxon>
        <taxon>Micrococcales</taxon>
        <taxon>Micrococcaceae</taxon>
        <taxon>Glutamicibacter</taxon>
    </lineage>
</organism>